<evidence type="ECO:0000313" key="3">
    <source>
        <dbReference type="EMBL" id="CAD8875167.1"/>
    </source>
</evidence>
<accession>A0A7S1B593</accession>
<evidence type="ECO:0000256" key="1">
    <source>
        <dbReference type="SAM" id="Phobius"/>
    </source>
</evidence>
<keyword evidence="2" id="KW-0732">Signal</keyword>
<feature type="transmembrane region" description="Helical" evidence="1">
    <location>
        <begin position="359"/>
        <end position="381"/>
    </location>
</feature>
<sequence length="397" mass="44213">MSSCKMLVSFGLVLAFWSNAACSSGGSIRHPIMKKFDGPIKGSSKAGQRILKHARRLDNIRKLDQEINISYLANYDLKFIGCYSISTWSMGEMGDYQADGEDDFLVRVKQGRVVQFRLCPEDSCEDDLAVGCKEGYGDYAIDLTTFLEAYVEDMANSQEWMCQYYEEKKCNCYNDDDWQDQNSCLYNCFVENDMSYCMNGDGGNNNNGNQNGIELEDYIFCAEFGDNGNGYGDATYIGPTCDEQGGDVYLGIFSDLYCSVPASSKSYSSYSYGSVMPYSVESGTPIISRDCNPFGQPSDDDRYSQYMVKEDFTLVYLSAAKCESQMTTRDVHEGACGYIEGLKHVSEDGIIRTSVRPSFASSIAIALFFTASILLGSYVYYLRNKILSGAKVNLAIQ</sequence>
<protein>
    <submittedName>
        <fullName evidence="3">Uncharacterized protein</fullName>
    </submittedName>
</protein>
<proteinExistence type="predicted"/>
<keyword evidence="1" id="KW-0812">Transmembrane</keyword>
<dbReference type="AlphaFoldDB" id="A0A7S1B593"/>
<keyword evidence="1" id="KW-1133">Transmembrane helix</keyword>
<feature type="signal peptide" evidence="2">
    <location>
        <begin position="1"/>
        <end position="22"/>
    </location>
</feature>
<name>A0A7S1B593_9STRA</name>
<gene>
    <name evidence="3" type="ORF">CHYS00102_LOCUS2342</name>
</gene>
<dbReference type="EMBL" id="HBFR01003387">
    <property type="protein sequence ID" value="CAD8875167.1"/>
    <property type="molecule type" value="Transcribed_RNA"/>
</dbReference>
<feature type="chain" id="PRO_5030992631" evidence="2">
    <location>
        <begin position="23"/>
        <end position="397"/>
    </location>
</feature>
<evidence type="ECO:0000256" key="2">
    <source>
        <dbReference type="SAM" id="SignalP"/>
    </source>
</evidence>
<reference evidence="3" key="1">
    <citation type="submission" date="2021-01" db="EMBL/GenBank/DDBJ databases">
        <authorList>
            <person name="Corre E."/>
            <person name="Pelletier E."/>
            <person name="Niang G."/>
            <person name="Scheremetjew M."/>
            <person name="Finn R."/>
            <person name="Kale V."/>
            <person name="Holt S."/>
            <person name="Cochrane G."/>
            <person name="Meng A."/>
            <person name="Brown T."/>
            <person name="Cohen L."/>
        </authorList>
    </citation>
    <scope>NUCLEOTIDE SEQUENCE</scope>
    <source>
        <strain evidence="3">308</strain>
    </source>
</reference>
<keyword evidence="1" id="KW-0472">Membrane</keyword>
<organism evidence="3">
    <name type="scientific">Corethron hystrix</name>
    <dbReference type="NCBI Taxonomy" id="216773"/>
    <lineage>
        <taxon>Eukaryota</taxon>
        <taxon>Sar</taxon>
        <taxon>Stramenopiles</taxon>
        <taxon>Ochrophyta</taxon>
        <taxon>Bacillariophyta</taxon>
        <taxon>Coscinodiscophyceae</taxon>
        <taxon>Corethrophycidae</taxon>
        <taxon>Corethrales</taxon>
        <taxon>Corethraceae</taxon>
        <taxon>Corethron</taxon>
    </lineage>
</organism>